<evidence type="ECO:0000313" key="3">
    <source>
        <dbReference type="EMBL" id="ALO66392.1"/>
    </source>
</evidence>
<organism evidence="3 4">
    <name type="scientific">Arthrobacter alpinus</name>
    <dbReference type="NCBI Taxonomy" id="656366"/>
    <lineage>
        <taxon>Bacteria</taxon>
        <taxon>Bacillati</taxon>
        <taxon>Actinomycetota</taxon>
        <taxon>Actinomycetes</taxon>
        <taxon>Micrococcales</taxon>
        <taxon>Micrococcaceae</taxon>
        <taxon>Arthrobacter</taxon>
    </lineage>
</organism>
<dbReference type="RefSeq" id="WP_062287124.1">
    <property type="nucleotide sequence ID" value="NZ_CP013200.1"/>
</dbReference>
<evidence type="ECO:0000313" key="4">
    <source>
        <dbReference type="Proteomes" id="UP000059574"/>
    </source>
</evidence>
<accession>A0A0S2LYQ0</accession>
<dbReference type="EMBL" id="CP013200">
    <property type="protein sequence ID" value="ALO66392.1"/>
    <property type="molecule type" value="Genomic_DNA"/>
</dbReference>
<feature type="domain" description="Methyltransferase" evidence="2">
    <location>
        <begin position="82"/>
        <end position="175"/>
    </location>
</feature>
<name>A0A0S2LYQ0_9MICC</name>
<dbReference type="AlphaFoldDB" id="A0A0S2LYQ0"/>
<dbReference type="PANTHER" id="PTHR43861:SF3">
    <property type="entry name" value="PUTATIVE (AFU_ORTHOLOGUE AFUA_2G14390)-RELATED"/>
    <property type="match status" value="1"/>
</dbReference>
<dbReference type="PANTHER" id="PTHR43861">
    <property type="entry name" value="TRANS-ACONITATE 2-METHYLTRANSFERASE-RELATED"/>
    <property type="match status" value="1"/>
</dbReference>
<proteinExistence type="predicted"/>
<dbReference type="CDD" id="cd02440">
    <property type="entry name" value="AdoMet_MTases"/>
    <property type="match status" value="1"/>
</dbReference>
<dbReference type="GO" id="GO:0016740">
    <property type="term" value="F:transferase activity"/>
    <property type="evidence" value="ECO:0007669"/>
    <property type="project" value="UniProtKB-KW"/>
</dbReference>
<reference evidence="4" key="1">
    <citation type="submission" date="2015-11" db="EMBL/GenBank/DDBJ databases">
        <authorList>
            <person name="Kumar R."/>
            <person name="Singh D."/>
            <person name="Swarnkar M.K."/>
            <person name="Singh A.K."/>
            <person name="Kumar S."/>
        </authorList>
    </citation>
    <scope>NUCLEOTIDE SEQUENCE [LARGE SCALE GENOMIC DNA]</scope>
    <source>
        <strain evidence="4">ERGS4:06</strain>
    </source>
</reference>
<gene>
    <name evidence="3" type="ORF">AS189_07670</name>
</gene>
<dbReference type="Gene3D" id="3.40.50.150">
    <property type="entry name" value="Vaccinia Virus protein VP39"/>
    <property type="match status" value="1"/>
</dbReference>
<dbReference type="Pfam" id="PF13649">
    <property type="entry name" value="Methyltransf_25"/>
    <property type="match status" value="1"/>
</dbReference>
<dbReference type="Proteomes" id="UP000059574">
    <property type="component" value="Chromosome"/>
</dbReference>
<dbReference type="InterPro" id="IPR029063">
    <property type="entry name" value="SAM-dependent_MTases_sf"/>
</dbReference>
<keyword evidence="1" id="KW-0808">Transferase</keyword>
<evidence type="ECO:0000256" key="1">
    <source>
        <dbReference type="ARBA" id="ARBA00022679"/>
    </source>
</evidence>
<dbReference type="InterPro" id="IPR041698">
    <property type="entry name" value="Methyltransf_25"/>
</dbReference>
<evidence type="ECO:0000259" key="2">
    <source>
        <dbReference type="Pfam" id="PF13649"/>
    </source>
</evidence>
<dbReference type="SUPFAM" id="SSF53335">
    <property type="entry name" value="S-adenosyl-L-methionine-dependent methyltransferases"/>
    <property type="match status" value="1"/>
</dbReference>
<reference evidence="3 4" key="2">
    <citation type="journal article" date="2016" name="J. Biotechnol.">
        <title>Complete genome sequence of Arthrobacter alpinus ERGS4:06, a yellow pigmented bacterium tolerant to cold and radiations isolated from Sikkim Himalaya.</title>
        <authorList>
            <person name="Kumar R."/>
            <person name="Singh D."/>
            <person name="Swarnkar M.K."/>
            <person name="Singh A.K."/>
            <person name="Kumar S."/>
        </authorList>
    </citation>
    <scope>NUCLEOTIDE SEQUENCE [LARGE SCALE GENOMIC DNA]</scope>
    <source>
        <strain evidence="3 4">ERGS4:06</strain>
    </source>
</reference>
<protein>
    <recommendedName>
        <fullName evidence="2">Methyltransferase domain-containing protein</fullName>
    </recommendedName>
</protein>
<sequence length="248" mass="26438">MTNLFDENFWDERYSGSTTVWSGQANPQLVTEMSDPDATPTIGLISGRATAPTAGLAHGLGNGPSSEHSGAATDSRVARTALDVGCGEGADAVWLAHHGWDVTAVDISPVALKRANGHAAKLDLAGSISWEHHNLLTWRPPAFSFNLVSAQFMHLPKVDREPLYSRLAAAVAPGGTLLIVGHSASDIQAGARRPAVPDLYFTAAEIADSLDSKQWHVLVSESRPRMAQNPEGKPITIHDEVLRATRLA</sequence>